<dbReference type="RefSeq" id="WP_158033652.1">
    <property type="nucleotide sequence ID" value="NZ_ML708616.1"/>
</dbReference>
<dbReference type="OrthoDB" id="4879070at2"/>
<accession>A0A5J5KZY7</accession>
<name>A0A5J5KZY7_9MICC</name>
<reference evidence="1 2" key="1">
    <citation type="submission" date="2019-05" db="EMBL/GenBank/DDBJ databases">
        <title>Kocuria coralli sp. nov., a novel actinobacterium isolated from coral reef seawater.</title>
        <authorList>
            <person name="Li J."/>
        </authorList>
    </citation>
    <scope>NUCLEOTIDE SEQUENCE [LARGE SCALE GENOMIC DNA]</scope>
    <source>
        <strain evidence="1 2">SCSIO 13007</strain>
    </source>
</reference>
<organism evidence="1 2">
    <name type="scientific">Kocuria coralli</name>
    <dbReference type="NCBI Taxonomy" id="1461025"/>
    <lineage>
        <taxon>Bacteria</taxon>
        <taxon>Bacillati</taxon>
        <taxon>Actinomycetota</taxon>
        <taxon>Actinomycetes</taxon>
        <taxon>Micrococcales</taxon>
        <taxon>Micrococcaceae</taxon>
        <taxon>Kocuria</taxon>
    </lineage>
</organism>
<protein>
    <submittedName>
        <fullName evidence="1">Uncharacterized protein</fullName>
    </submittedName>
</protein>
<dbReference type="EMBL" id="SZWF01000007">
    <property type="protein sequence ID" value="KAA9394281.1"/>
    <property type="molecule type" value="Genomic_DNA"/>
</dbReference>
<dbReference type="Proteomes" id="UP000325957">
    <property type="component" value="Unassembled WGS sequence"/>
</dbReference>
<sequence length="234" mass="25440">MARSDGESRVLLRAGSRTAWCARIRSYGPNGEPAAIPEQELHDSFGGVREVFRHGLIAALGTNETGQDVGSEDLAVSYLDMGLGDYALWFDIRDRRSRAARWLSPKVTWEAAVELLIGEASRDIVALLRATAMGVFSNAEGLMIRPVPGPDGMQSRVEISLPGQPAARLDSTLWDWSRSPQGLETVREMFAALRASEVAYVEVILYAGSPQEKTIRLDATPGVLNFIQGAEPGV</sequence>
<comment type="caution">
    <text evidence="1">The sequence shown here is derived from an EMBL/GenBank/DDBJ whole genome shotgun (WGS) entry which is preliminary data.</text>
</comment>
<evidence type="ECO:0000313" key="2">
    <source>
        <dbReference type="Proteomes" id="UP000325957"/>
    </source>
</evidence>
<proteinExistence type="predicted"/>
<keyword evidence="2" id="KW-1185">Reference proteome</keyword>
<gene>
    <name evidence="1" type="ORF">FCK90_07305</name>
</gene>
<dbReference type="AlphaFoldDB" id="A0A5J5KZY7"/>
<evidence type="ECO:0000313" key="1">
    <source>
        <dbReference type="EMBL" id="KAA9394281.1"/>
    </source>
</evidence>